<evidence type="ECO:0000313" key="5">
    <source>
        <dbReference type="Proteomes" id="UP000234331"/>
    </source>
</evidence>
<dbReference type="InterPro" id="IPR036108">
    <property type="entry name" value="4pyrrol_syn_uPrphyn_synt_sf"/>
</dbReference>
<dbReference type="PROSITE" id="PS51755">
    <property type="entry name" value="OMPR_PHOB"/>
    <property type="match status" value="1"/>
</dbReference>
<dbReference type="SUPFAM" id="SSF46894">
    <property type="entry name" value="C-terminal effector domain of the bipartite response regulators"/>
    <property type="match status" value="1"/>
</dbReference>
<dbReference type="EC" id="4.2.1.75" evidence="4"/>
<dbReference type="Pfam" id="PF00486">
    <property type="entry name" value="Trans_reg_C"/>
    <property type="match status" value="1"/>
</dbReference>
<dbReference type="GO" id="GO:0000160">
    <property type="term" value="P:phosphorelay signal transduction system"/>
    <property type="evidence" value="ECO:0007669"/>
    <property type="project" value="InterPro"/>
</dbReference>
<dbReference type="InterPro" id="IPR036388">
    <property type="entry name" value="WH-like_DNA-bd_sf"/>
</dbReference>
<dbReference type="InterPro" id="IPR039793">
    <property type="entry name" value="UROS/Hem4"/>
</dbReference>
<keyword evidence="1 2" id="KW-0238">DNA-binding</keyword>
<gene>
    <name evidence="4" type="ORF">FRACA_1000004</name>
</gene>
<evidence type="ECO:0000259" key="3">
    <source>
        <dbReference type="PROSITE" id="PS51755"/>
    </source>
</evidence>
<dbReference type="InterPro" id="IPR001867">
    <property type="entry name" value="OmpR/PhoB-type_DNA-bd"/>
</dbReference>
<dbReference type="GO" id="GO:0004852">
    <property type="term" value="F:uroporphyrinogen-III synthase activity"/>
    <property type="evidence" value="ECO:0007669"/>
    <property type="project" value="UniProtKB-EC"/>
</dbReference>
<dbReference type="SUPFAM" id="SSF69618">
    <property type="entry name" value="HemD-like"/>
    <property type="match status" value="1"/>
</dbReference>
<reference evidence="4 5" key="1">
    <citation type="submission" date="2017-06" db="EMBL/GenBank/DDBJ databases">
        <authorList>
            <person name="Kim H.J."/>
            <person name="Triplett B.A."/>
        </authorList>
    </citation>
    <scope>NUCLEOTIDE SEQUENCE [LARGE SCALE GENOMIC DNA]</scope>
    <source>
        <strain evidence="4">FRACA_ARgP5</strain>
    </source>
</reference>
<dbReference type="InterPro" id="IPR003754">
    <property type="entry name" value="4pyrrol_synth_uPrphyn_synth"/>
</dbReference>
<dbReference type="GO" id="GO:0003677">
    <property type="term" value="F:DNA binding"/>
    <property type="evidence" value="ECO:0007669"/>
    <property type="project" value="UniProtKB-UniRule"/>
</dbReference>
<evidence type="ECO:0000256" key="1">
    <source>
        <dbReference type="ARBA" id="ARBA00023125"/>
    </source>
</evidence>
<dbReference type="GO" id="GO:0006780">
    <property type="term" value="P:uroporphyrinogen III biosynthetic process"/>
    <property type="evidence" value="ECO:0007669"/>
    <property type="project" value="InterPro"/>
</dbReference>
<evidence type="ECO:0000313" key="4">
    <source>
        <dbReference type="EMBL" id="SNQ45504.1"/>
    </source>
</evidence>
<dbReference type="EMBL" id="FZMO01000003">
    <property type="protein sequence ID" value="SNQ45504.1"/>
    <property type="molecule type" value="Genomic_DNA"/>
</dbReference>
<dbReference type="Proteomes" id="UP000234331">
    <property type="component" value="Unassembled WGS sequence"/>
</dbReference>
<organism evidence="4 5">
    <name type="scientific">Frankia canadensis</name>
    <dbReference type="NCBI Taxonomy" id="1836972"/>
    <lineage>
        <taxon>Bacteria</taxon>
        <taxon>Bacillati</taxon>
        <taxon>Actinomycetota</taxon>
        <taxon>Actinomycetes</taxon>
        <taxon>Frankiales</taxon>
        <taxon>Frankiaceae</taxon>
        <taxon>Frankia</taxon>
    </lineage>
</organism>
<dbReference type="RefSeq" id="WP_101829671.1">
    <property type="nucleotide sequence ID" value="NZ_FZMO01000003.1"/>
</dbReference>
<dbReference type="CDD" id="cd00383">
    <property type="entry name" value="trans_reg_C"/>
    <property type="match status" value="1"/>
</dbReference>
<dbReference type="InterPro" id="IPR016032">
    <property type="entry name" value="Sig_transdc_resp-reg_C-effctor"/>
</dbReference>
<feature type="DNA-binding region" description="OmpR/PhoB-type" evidence="2">
    <location>
        <begin position="282"/>
        <end position="372"/>
    </location>
</feature>
<keyword evidence="5" id="KW-1185">Reference proteome</keyword>
<keyword evidence="4" id="KW-0456">Lyase</keyword>
<accession>A0A2I2KIL9</accession>
<dbReference type="SMART" id="SM00862">
    <property type="entry name" value="Trans_reg_C"/>
    <property type="match status" value="1"/>
</dbReference>
<dbReference type="Pfam" id="PF02602">
    <property type="entry name" value="HEM4"/>
    <property type="match status" value="1"/>
</dbReference>
<dbReference type="Gene3D" id="3.40.50.10090">
    <property type="match status" value="2"/>
</dbReference>
<evidence type="ECO:0000256" key="2">
    <source>
        <dbReference type="PROSITE-ProRule" id="PRU01091"/>
    </source>
</evidence>
<dbReference type="Gene3D" id="1.10.10.10">
    <property type="entry name" value="Winged helix-like DNA-binding domain superfamily/Winged helix DNA-binding domain"/>
    <property type="match status" value="1"/>
</dbReference>
<dbReference type="GO" id="GO:0006355">
    <property type="term" value="P:regulation of DNA-templated transcription"/>
    <property type="evidence" value="ECO:0007669"/>
    <property type="project" value="InterPro"/>
</dbReference>
<protein>
    <submittedName>
        <fullName evidence="4">Bifunctional uroporphyrinogen-III synthetase/response regulator domain protein</fullName>
        <ecNumber evidence="4">4.2.1.75</ecNumber>
    </submittedName>
</protein>
<proteinExistence type="predicted"/>
<dbReference type="PANTHER" id="PTHR40082:SF1">
    <property type="entry name" value="BLR5956 PROTEIN"/>
    <property type="match status" value="1"/>
</dbReference>
<dbReference type="OrthoDB" id="213853at2"/>
<feature type="domain" description="OmpR/PhoB-type" evidence="3">
    <location>
        <begin position="282"/>
        <end position="372"/>
    </location>
</feature>
<dbReference type="CDD" id="cd06578">
    <property type="entry name" value="HemD"/>
    <property type="match status" value="1"/>
</dbReference>
<dbReference type="NCBIfam" id="NF005568">
    <property type="entry name" value="PRK07239.1"/>
    <property type="match status" value="1"/>
</dbReference>
<dbReference type="PANTHER" id="PTHR40082">
    <property type="entry name" value="BLR5956 PROTEIN"/>
    <property type="match status" value="1"/>
</dbReference>
<sequence length="389" mass="41554">MSDERGSAGSVEPLAGYSVGITAARRREEFGAALARRGARVAYGPAIRIVPLADDSQLRHATERCLAAPLDIAVATTGIGFRGWMDAADVWNLAEPLHKALESAVLLARGPKVRGAIRASGLREAWSPASESSNEVLEHLIDQHDLRGRRVAVQLHGEPLPDLVEALRLAGADVIEVPVYRWIAPEDPAPLRRLIDAVATTELDAVAFTSAPAAISFLRAADEQGLREAVHEALLGPVVAACVGPVTAGPLQAEGIPVIQPPRARLGALVREIVEQVPRRRGQLLPVAGHRLDIRGQAAVVGANVVPLSRAAMALLRRLAERPGHVVTRRELLPPGGGDEHAVEVAVGRLRGALGDPRIIQTVAKRGYRLAFDPERGADDRPDAADWRY</sequence>
<dbReference type="AlphaFoldDB" id="A0A2I2KIL9"/>
<name>A0A2I2KIL9_9ACTN</name>